<dbReference type="EMBL" id="AYKW01000069">
    <property type="protein sequence ID" value="PIL22446.1"/>
    <property type="molecule type" value="Genomic_DNA"/>
</dbReference>
<comment type="caution">
    <text evidence="2">The sequence shown here is derived from an EMBL/GenBank/DDBJ whole genome shotgun (WGS) entry which is preliminary data.</text>
</comment>
<dbReference type="OrthoDB" id="3269171at2759"/>
<organism evidence="2 3">
    <name type="scientific">Ganoderma sinense ZZ0214-1</name>
    <dbReference type="NCBI Taxonomy" id="1077348"/>
    <lineage>
        <taxon>Eukaryota</taxon>
        <taxon>Fungi</taxon>
        <taxon>Dikarya</taxon>
        <taxon>Basidiomycota</taxon>
        <taxon>Agaricomycotina</taxon>
        <taxon>Agaricomycetes</taxon>
        <taxon>Polyporales</taxon>
        <taxon>Polyporaceae</taxon>
        <taxon>Ganoderma</taxon>
    </lineage>
</organism>
<name>A0A2G8RLQ2_9APHY</name>
<reference evidence="2 3" key="1">
    <citation type="journal article" date="2015" name="Sci. Rep.">
        <title>Chromosome-level genome map provides insights into diverse defense mechanisms in the medicinal fungus Ganoderma sinense.</title>
        <authorList>
            <person name="Zhu Y."/>
            <person name="Xu J."/>
            <person name="Sun C."/>
            <person name="Zhou S."/>
            <person name="Xu H."/>
            <person name="Nelson D.R."/>
            <person name="Qian J."/>
            <person name="Song J."/>
            <person name="Luo H."/>
            <person name="Xiang L."/>
            <person name="Li Y."/>
            <person name="Xu Z."/>
            <person name="Ji A."/>
            <person name="Wang L."/>
            <person name="Lu S."/>
            <person name="Hayward A."/>
            <person name="Sun W."/>
            <person name="Li X."/>
            <person name="Schwartz D.C."/>
            <person name="Wang Y."/>
            <person name="Chen S."/>
        </authorList>
    </citation>
    <scope>NUCLEOTIDE SEQUENCE [LARGE SCALE GENOMIC DNA]</scope>
    <source>
        <strain evidence="2 3">ZZ0214-1</strain>
    </source>
</reference>
<protein>
    <submittedName>
        <fullName evidence="2">Uncharacterized protein</fullName>
    </submittedName>
</protein>
<sequence length="238" mass="25951">MSSPAAGSKRVLEQLYGGAETVGSSLLKKVKLDLTLESEKTDEGAEAGERTAFLPRNVQWSTRRDVLRATNAEAAGPSRLTGRRVSVGASVTTSSRLSLTARDPTNLHDAPSLGPSLAGGEGPDGGRDTRPNQPPQPFRPKNRNLEFVDRAQEHIVGPMPVRDFIDEFLHLDDEPSKFGLLSSWRAFRSVPIQADVPSGIYEPLIRAINRRSPHKARCPGFFSPMLQSEPLFLGNLDT</sequence>
<feature type="region of interest" description="Disordered" evidence="1">
    <location>
        <begin position="69"/>
        <end position="144"/>
    </location>
</feature>
<evidence type="ECO:0000256" key="1">
    <source>
        <dbReference type="SAM" id="MobiDB-lite"/>
    </source>
</evidence>
<proteinExistence type="predicted"/>
<gene>
    <name evidence="2" type="ORF">GSI_15134</name>
</gene>
<dbReference type="AlphaFoldDB" id="A0A2G8RLQ2"/>
<keyword evidence="3" id="KW-1185">Reference proteome</keyword>
<evidence type="ECO:0000313" key="2">
    <source>
        <dbReference type="EMBL" id="PIL22446.1"/>
    </source>
</evidence>
<feature type="compositionally biased region" description="Polar residues" evidence="1">
    <location>
        <begin position="89"/>
        <end position="98"/>
    </location>
</feature>
<dbReference type="Proteomes" id="UP000230002">
    <property type="component" value="Unassembled WGS sequence"/>
</dbReference>
<evidence type="ECO:0000313" key="3">
    <source>
        <dbReference type="Proteomes" id="UP000230002"/>
    </source>
</evidence>
<accession>A0A2G8RLQ2</accession>